<keyword evidence="4" id="KW-1185">Reference proteome</keyword>
<dbReference type="PANTHER" id="PTHR35395:SF1">
    <property type="entry name" value="DUF6536 DOMAIN-CONTAINING PROTEIN"/>
    <property type="match status" value="1"/>
</dbReference>
<evidence type="ECO:0000313" key="3">
    <source>
        <dbReference type="EMBL" id="KAF2183683.1"/>
    </source>
</evidence>
<dbReference type="Proteomes" id="UP000800200">
    <property type="component" value="Unassembled WGS sequence"/>
</dbReference>
<keyword evidence="1" id="KW-1133">Transmembrane helix</keyword>
<organism evidence="3 4">
    <name type="scientific">Zopfia rhizophila CBS 207.26</name>
    <dbReference type="NCBI Taxonomy" id="1314779"/>
    <lineage>
        <taxon>Eukaryota</taxon>
        <taxon>Fungi</taxon>
        <taxon>Dikarya</taxon>
        <taxon>Ascomycota</taxon>
        <taxon>Pezizomycotina</taxon>
        <taxon>Dothideomycetes</taxon>
        <taxon>Dothideomycetes incertae sedis</taxon>
        <taxon>Zopfiaceae</taxon>
        <taxon>Zopfia</taxon>
    </lineage>
</organism>
<sequence length="356" mass="39365">MIVVIVFNLVKLSCMLLALTKFDAEHLLATTGDAVVSFLQEKDPTTAGLCLANLRNMKSMWKTPGFAQPYHAPKRWQEAVSRGRWVVFFIIMFIALAIVAVLHAWGLTWLRKNDYNLDFTSLWSLGLGTVSQYTMVISPNDLRDGPDLAKFAVLANLPQVVLALIYFTYSTILTTMFIAADWSRFAFRPQTLMVSNSINDRQRGMWALGTPWPYAIILITMQVLLHWLVSQSLFVAQVFRMELDTTPYPEPVILNCGYSPIAIMCSMIVAGVMLLGVGTLMFRKFPDGAPPVASTNSAAISAACHSNEIDDAAAFKPLRWGAWEGMSGGVGHCSLMPDDVYQQGVGKMAADGQTYT</sequence>
<dbReference type="PANTHER" id="PTHR35395">
    <property type="entry name" value="DUF6536 DOMAIN-CONTAINING PROTEIN"/>
    <property type="match status" value="1"/>
</dbReference>
<keyword evidence="2" id="KW-0732">Signal</keyword>
<proteinExistence type="predicted"/>
<gene>
    <name evidence="3" type="ORF">K469DRAFT_710481</name>
</gene>
<keyword evidence="1" id="KW-0472">Membrane</keyword>
<feature type="signal peptide" evidence="2">
    <location>
        <begin position="1"/>
        <end position="24"/>
    </location>
</feature>
<accession>A0A6A6DXD5</accession>
<evidence type="ECO:0000256" key="2">
    <source>
        <dbReference type="SAM" id="SignalP"/>
    </source>
</evidence>
<feature type="transmembrane region" description="Helical" evidence="1">
    <location>
        <begin position="204"/>
        <end position="229"/>
    </location>
</feature>
<dbReference type="AlphaFoldDB" id="A0A6A6DXD5"/>
<protein>
    <submittedName>
        <fullName evidence="3">Uncharacterized protein</fullName>
    </submittedName>
</protein>
<dbReference type="EMBL" id="ML994641">
    <property type="protein sequence ID" value="KAF2183683.1"/>
    <property type="molecule type" value="Genomic_DNA"/>
</dbReference>
<evidence type="ECO:0000313" key="4">
    <source>
        <dbReference type="Proteomes" id="UP000800200"/>
    </source>
</evidence>
<feature type="transmembrane region" description="Helical" evidence="1">
    <location>
        <begin position="85"/>
        <end position="105"/>
    </location>
</feature>
<keyword evidence="1" id="KW-0812">Transmembrane</keyword>
<reference evidence="3" key="1">
    <citation type="journal article" date="2020" name="Stud. Mycol.">
        <title>101 Dothideomycetes genomes: a test case for predicting lifestyles and emergence of pathogens.</title>
        <authorList>
            <person name="Haridas S."/>
            <person name="Albert R."/>
            <person name="Binder M."/>
            <person name="Bloem J."/>
            <person name="Labutti K."/>
            <person name="Salamov A."/>
            <person name="Andreopoulos B."/>
            <person name="Baker S."/>
            <person name="Barry K."/>
            <person name="Bills G."/>
            <person name="Bluhm B."/>
            <person name="Cannon C."/>
            <person name="Castanera R."/>
            <person name="Culley D."/>
            <person name="Daum C."/>
            <person name="Ezra D."/>
            <person name="Gonzalez J."/>
            <person name="Henrissat B."/>
            <person name="Kuo A."/>
            <person name="Liang C."/>
            <person name="Lipzen A."/>
            <person name="Lutzoni F."/>
            <person name="Magnuson J."/>
            <person name="Mondo S."/>
            <person name="Nolan M."/>
            <person name="Ohm R."/>
            <person name="Pangilinan J."/>
            <person name="Park H.-J."/>
            <person name="Ramirez L."/>
            <person name="Alfaro M."/>
            <person name="Sun H."/>
            <person name="Tritt A."/>
            <person name="Yoshinaga Y."/>
            <person name="Zwiers L.-H."/>
            <person name="Turgeon B."/>
            <person name="Goodwin S."/>
            <person name="Spatafora J."/>
            <person name="Crous P."/>
            <person name="Grigoriev I."/>
        </authorList>
    </citation>
    <scope>NUCLEOTIDE SEQUENCE</scope>
    <source>
        <strain evidence="3">CBS 207.26</strain>
    </source>
</reference>
<feature type="transmembrane region" description="Helical" evidence="1">
    <location>
        <begin position="261"/>
        <end position="282"/>
    </location>
</feature>
<dbReference type="OrthoDB" id="5429634at2759"/>
<feature type="chain" id="PRO_5025359612" evidence="2">
    <location>
        <begin position="25"/>
        <end position="356"/>
    </location>
</feature>
<evidence type="ECO:0000256" key="1">
    <source>
        <dbReference type="SAM" id="Phobius"/>
    </source>
</evidence>
<name>A0A6A6DXD5_9PEZI</name>
<feature type="transmembrane region" description="Helical" evidence="1">
    <location>
        <begin position="160"/>
        <end position="183"/>
    </location>
</feature>